<evidence type="ECO:0000313" key="4">
    <source>
        <dbReference type="Proteomes" id="UP000593564"/>
    </source>
</evidence>
<keyword evidence="2" id="KW-0732">Signal</keyword>
<keyword evidence="1" id="KW-1133">Transmembrane helix</keyword>
<name>A0A7J7G4L1_CAMSI</name>
<proteinExistence type="predicted"/>
<sequence length="315" mass="34833">MGSLIFSLTLTILSLVSFSSITIEAQGIKSARLLDLLIRDYTFQSYNNKYYFKTGMLHTVKLPANLSGIGVHTGKFRCGSLRRYGAQLNEFHLGIGVIVHPCVERVMIVRQNLGFNWSSIYYDNYELSGYRLVSPVLGLLAYNAGDDMNFSNPFEVGILADDQNPITIDFSNTTMLINNTMGLIPVCARFEHDGKVTLANQVSPSVCAATGHGHFGLVIESPLMPDRKKVSGWKLAIGSSVGAALGAFLLSLLLIALFVKVKKKARMEEMERRAYEEEALEVTMVGHVRAFTAPGTRTQPHSFCKILDEHNVLVH</sequence>
<dbReference type="InterPro" id="IPR010605">
    <property type="entry name" value="DUF1191"/>
</dbReference>
<dbReference type="Proteomes" id="UP000593564">
    <property type="component" value="Unassembled WGS sequence"/>
</dbReference>
<feature type="chain" id="PRO_5029524902" description="Legume lectin domain-containing protein" evidence="2">
    <location>
        <begin position="26"/>
        <end position="315"/>
    </location>
</feature>
<dbReference type="EMBL" id="JACBKZ010000013">
    <property type="protein sequence ID" value="KAF5935497.1"/>
    <property type="molecule type" value="Genomic_DNA"/>
</dbReference>
<comment type="caution">
    <text evidence="3">The sequence shown here is derived from an EMBL/GenBank/DDBJ whole genome shotgun (WGS) entry which is preliminary data.</text>
</comment>
<keyword evidence="1" id="KW-0812">Transmembrane</keyword>
<evidence type="ECO:0000256" key="1">
    <source>
        <dbReference type="SAM" id="Phobius"/>
    </source>
</evidence>
<evidence type="ECO:0000256" key="2">
    <source>
        <dbReference type="SAM" id="SignalP"/>
    </source>
</evidence>
<evidence type="ECO:0000313" key="3">
    <source>
        <dbReference type="EMBL" id="KAF5935497.1"/>
    </source>
</evidence>
<accession>A0A7J7G4L1</accession>
<keyword evidence="4" id="KW-1185">Reference proteome</keyword>
<feature type="signal peptide" evidence="2">
    <location>
        <begin position="1"/>
        <end position="25"/>
    </location>
</feature>
<dbReference type="GO" id="GO:0016020">
    <property type="term" value="C:membrane"/>
    <property type="evidence" value="ECO:0007669"/>
    <property type="project" value="TreeGrafter"/>
</dbReference>
<organism evidence="3 4">
    <name type="scientific">Camellia sinensis</name>
    <name type="common">Tea plant</name>
    <name type="synonym">Thea sinensis</name>
    <dbReference type="NCBI Taxonomy" id="4442"/>
    <lineage>
        <taxon>Eukaryota</taxon>
        <taxon>Viridiplantae</taxon>
        <taxon>Streptophyta</taxon>
        <taxon>Embryophyta</taxon>
        <taxon>Tracheophyta</taxon>
        <taxon>Spermatophyta</taxon>
        <taxon>Magnoliopsida</taxon>
        <taxon>eudicotyledons</taxon>
        <taxon>Gunneridae</taxon>
        <taxon>Pentapetalae</taxon>
        <taxon>asterids</taxon>
        <taxon>Ericales</taxon>
        <taxon>Theaceae</taxon>
        <taxon>Camellia</taxon>
    </lineage>
</organism>
<dbReference type="Pfam" id="PF06697">
    <property type="entry name" value="DUF1191"/>
    <property type="match status" value="1"/>
</dbReference>
<reference evidence="4" key="1">
    <citation type="journal article" date="2020" name="Nat. Commun.">
        <title>Genome assembly of wild tea tree DASZ reveals pedigree and selection history of tea varieties.</title>
        <authorList>
            <person name="Zhang W."/>
            <person name="Zhang Y."/>
            <person name="Qiu H."/>
            <person name="Guo Y."/>
            <person name="Wan H."/>
            <person name="Zhang X."/>
            <person name="Scossa F."/>
            <person name="Alseekh S."/>
            <person name="Zhang Q."/>
            <person name="Wang P."/>
            <person name="Xu L."/>
            <person name="Schmidt M.H."/>
            <person name="Jia X."/>
            <person name="Li D."/>
            <person name="Zhu A."/>
            <person name="Guo F."/>
            <person name="Chen W."/>
            <person name="Ni D."/>
            <person name="Usadel B."/>
            <person name="Fernie A.R."/>
            <person name="Wen W."/>
        </authorList>
    </citation>
    <scope>NUCLEOTIDE SEQUENCE [LARGE SCALE GENOMIC DNA]</scope>
    <source>
        <strain evidence="4">cv. G240</strain>
    </source>
</reference>
<reference evidence="3 4" key="2">
    <citation type="submission" date="2020-07" db="EMBL/GenBank/DDBJ databases">
        <title>Genome assembly of wild tea tree DASZ reveals pedigree and selection history of tea varieties.</title>
        <authorList>
            <person name="Zhang W."/>
        </authorList>
    </citation>
    <scope>NUCLEOTIDE SEQUENCE [LARGE SCALE GENOMIC DNA]</scope>
    <source>
        <strain evidence="4">cv. G240</strain>
        <tissue evidence="3">Leaf</tissue>
    </source>
</reference>
<dbReference type="PANTHER" id="PTHR33512">
    <property type="entry name" value="PROTEIN, PUTATIVE (DUF1191)-RELATED"/>
    <property type="match status" value="1"/>
</dbReference>
<gene>
    <name evidence="3" type="ORF">HYC85_026626</name>
</gene>
<evidence type="ECO:0008006" key="5">
    <source>
        <dbReference type="Google" id="ProtNLM"/>
    </source>
</evidence>
<keyword evidence="1" id="KW-0472">Membrane</keyword>
<dbReference type="AlphaFoldDB" id="A0A7J7G4L1"/>
<protein>
    <recommendedName>
        <fullName evidence="5">Legume lectin domain-containing protein</fullName>
    </recommendedName>
</protein>
<feature type="transmembrane region" description="Helical" evidence="1">
    <location>
        <begin position="235"/>
        <end position="259"/>
    </location>
</feature>
<dbReference type="PANTHER" id="PTHR33512:SF1">
    <property type="entry name" value="PROTEIN, PUTATIVE (DUF1191)-RELATED"/>
    <property type="match status" value="1"/>
</dbReference>